<organism evidence="2 3">
    <name type="scientific">Campylobacter felis</name>
    <dbReference type="NCBI Taxonomy" id="2974565"/>
    <lineage>
        <taxon>Bacteria</taxon>
        <taxon>Pseudomonadati</taxon>
        <taxon>Campylobacterota</taxon>
        <taxon>Epsilonproteobacteria</taxon>
        <taxon>Campylobacterales</taxon>
        <taxon>Campylobacteraceae</taxon>
        <taxon>Campylobacter</taxon>
    </lineage>
</organism>
<evidence type="ECO:0000313" key="3">
    <source>
        <dbReference type="Proteomes" id="UP001176223"/>
    </source>
</evidence>
<proteinExistence type="predicted"/>
<reference evidence="2" key="2">
    <citation type="journal article" date="2023" name="Microorganisms">
        <title>Isolation and Genomic Characteristics of Cat-Borne Campylobacter felis sp. nov. and Sheep-Borne Campylobacter ovis sp. nov.</title>
        <authorList>
            <person name="Wang H."/>
            <person name="Li Y."/>
            <person name="Gu Y."/>
            <person name="Zhou G."/>
            <person name="Chen X."/>
            <person name="Zhang X."/>
            <person name="Shao Z."/>
            <person name="Zhang J."/>
            <person name="Zhang M."/>
        </authorList>
    </citation>
    <scope>NUCLEOTIDE SEQUENCE</scope>
    <source>
        <strain evidence="2">XJK33-1</strain>
    </source>
</reference>
<accession>A0ABT7I6N4</accession>
<dbReference type="RefSeq" id="WP_270978014.1">
    <property type="nucleotide sequence ID" value="NZ_JANURU010000021.1"/>
</dbReference>
<evidence type="ECO:0000256" key="1">
    <source>
        <dbReference type="SAM" id="Coils"/>
    </source>
</evidence>
<keyword evidence="1" id="KW-0175">Coiled coil</keyword>
<reference evidence="2" key="1">
    <citation type="submission" date="2022-08" db="EMBL/GenBank/DDBJ databases">
        <authorList>
            <person name="Wang H."/>
        </authorList>
    </citation>
    <scope>NUCLEOTIDE SEQUENCE</scope>
    <source>
        <strain evidence="2">XJK33-1</strain>
    </source>
</reference>
<dbReference type="Proteomes" id="UP001176223">
    <property type="component" value="Unassembled WGS sequence"/>
</dbReference>
<dbReference type="EMBL" id="JANURU010000021">
    <property type="protein sequence ID" value="MDL0147586.1"/>
    <property type="molecule type" value="Genomic_DNA"/>
</dbReference>
<sequence>MNYENTALNDINAKIEQINTLLNEVREGFNEARARELLSGSFKELEKNANDKIIEASLNAFTELRTNLDRQISERTSALFGENKEELLSLVLQNLNLENESQRIAREFLEQNRVNFNEVARDFLGAENLESFISENKEALNEQIREFEAEKDAKKAQLNTALNELDISVKKAVQIKANAELKSYIAKNSVEVFKPFSLHFLKDSFLQDKYFRSKVSAESKKATRDFLEQNHLESTSEALLSINADLAEAFFNSHFVREQAFLQNLTLSAMNLNNELRHISEIINNIIAFEKGEDLTRKKVFKVV</sequence>
<evidence type="ECO:0000313" key="2">
    <source>
        <dbReference type="EMBL" id="MDL0147586.1"/>
    </source>
</evidence>
<comment type="caution">
    <text evidence="2">The sequence shown here is derived from an EMBL/GenBank/DDBJ whole genome shotgun (WGS) entry which is preliminary data.</text>
</comment>
<protein>
    <submittedName>
        <fullName evidence="2">Uncharacterized protein</fullName>
    </submittedName>
</protein>
<feature type="coiled-coil region" evidence="1">
    <location>
        <begin position="92"/>
        <end position="164"/>
    </location>
</feature>
<keyword evidence="3" id="KW-1185">Reference proteome</keyword>
<name>A0ABT7I6N4_9BACT</name>
<gene>
    <name evidence="2" type="ORF">NYG95_08220</name>
</gene>